<reference evidence="3" key="1">
    <citation type="submission" date="2016-10" db="EMBL/GenBank/DDBJ databases">
        <authorList>
            <person name="Varghese N."/>
            <person name="Submissions S."/>
        </authorList>
    </citation>
    <scope>NUCLEOTIDE SEQUENCE [LARGE SCALE GENOMIC DNA]</scope>
    <source>
        <strain evidence="3">DSM 45413</strain>
    </source>
</reference>
<dbReference type="OrthoDB" id="3532716at2"/>
<name>A0A1H8SBE9_9ACTN</name>
<sequence length="162" mass="17277">MLFEPRAADLDPVDVENALLRAALGDYSDEAAVLLLITSGHWLPQLQSSGLITLDGNVDGEGLWAHIAWPELDGAMRIGTITGTSSQRWVLRAAASIADGHPVDLGDLVTGLDRHALTLVLAAMAHAAGSHEQHHTSRDADGVPQPGHRLPPLVPWPQPHLQ</sequence>
<feature type="region of interest" description="Disordered" evidence="1">
    <location>
        <begin position="130"/>
        <end position="162"/>
    </location>
</feature>
<organism evidence="2 3">
    <name type="scientific">Trujillonella endophytica</name>
    <dbReference type="NCBI Taxonomy" id="673521"/>
    <lineage>
        <taxon>Bacteria</taxon>
        <taxon>Bacillati</taxon>
        <taxon>Actinomycetota</taxon>
        <taxon>Actinomycetes</taxon>
        <taxon>Geodermatophilales</taxon>
        <taxon>Geodermatophilaceae</taxon>
        <taxon>Trujillonella</taxon>
    </lineage>
</organism>
<proteinExistence type="predicted"/>
<keyword evidence="3" id="KW-1185">Reference proteome</keyword>
<dbReference type="RefSeq" id="WP_091941830.1">
    <property type="nucleotide sequence ID" value="NZ_FOEE01000004.1"/>
</dbReference>
<feature type="compositionally biased region" description="Basic and acidic residues" evidence="1">
    <location>
        <begin position="130"/>
        <end position="141"/>
    </location>
</feature>
<dbReference type="AlphaFoldDB" id="A0A1H8SBE9"/>
<accession>A0A1H8SBE9</accession>
<evidence type="ECO:0000256" key="1">
    <source>
        <dbReference type="SAM" id="MobiDB-lite"/>
    </source>
</evidence>
<feature type="compositionally biased region" description="Pro residues" evidence="1">
    <location>
        <begin position="152"/>
        <end position="162"/>
    </location>
</feature>
<protein>
    <submittedName>
        <fullName evidence="2">Uncharacterized protein</fullName>
    </submittedName>
</protein>
<gene>
    <name evidence="2" type="ORF">SAMN05660991_01546</name>
</gene>
<evidence type="ECO:0000313" key="3">
    <source>
        <dbReference type="Proteomes" id="UP000198960"/>
    </source>
</evidence>
<dbReference type="EMBL" id="FOEE01000004">
    <property type="protein sequence ID" value="SEO75523.1"/>
    <property type="molecule type" value="Genomic_DNA"/>
</dbReference>
<evidence type="ECO:0000313" key="2">
    <source>
        <dbReference type="EMBL" id="SEO75523.1"/>
    </source>
</evidence>
<dbReference type="Proteomes" id="UP000198960">
    <property type="component" value="Unassembled WGS sequence"/>
</dbReference>